<sequence>MKKLRYIFFGLLSTSLIITSCDSEDDLIEERLNETAVVEEDRVSGSADFTNYVALGNSLTAGFMDGALYNEGQMASFPNIIGQQMVSAGLTADFNQPDINSVNGFNSTFSNIGAGVIAGKTILDTSIPGPVPTFPGDLITAYTGDKSSLNNFGVPGARVASLITPGYGFPDVGNPYFSRFATDPSTTSILADALATNPTFYTLWIGSNDVLGYALAGGTGSDPLDAYSQAQFTADYSSIIGQLAATGSKGVVINVPPVLLIPFLRAVPYNAITLDQASADQLNTSLAGVNAALDAIVAFAGYDASDAARRKISYSEGPNPILVIDEELTDLGPFFDAITGVPGGLTPEQRAALMPYEQSRPLVEGELVLLSAGAVLGTEADGDDSDMTGPTPIGVAVPLGFDVFTGNLSGDQWYLTLAEQTAIVTARATYSGVIAGIAAATPGVEMYDIQPLFADIAGLTSAEATQLALSSAAISAADGDQGITYEGVNIAPDFSPSGIFSTDGVHPNPRGHAILANELINFINEKFGSNIPTVNTTVYRTVLFQ</sequence>
<reference evidence="1" key="1">
    <citation type="submission" date="2021-02" db="EMBL/GenBank/DDBJ databases">
        <title>Fulvivirga sp. S481 isolated from sea water.</title>
        <authorList>
            <person name="Bae S.S."/>
            <person name="Baek K."/>
        </authorList>
    </citation>
    <scope>NUCLEOTIDE SEQUENCE</scope>
    <source>
        <strain evidence="1">S481</strain>
    </source>
</reference>
<dbReference type="GO" id="GO:0016788">
    <property type="term" value="F:hydrolase activity, acting on ester bonds"/>
    <property type="evidence" value="ECO:0007669"/>
    <property type="project" value="InterPro"/>
</dbReference>
<keyword evidence="2" id="KW-1185">Reference proteome</keyword>
<name>A0A974WGP0_9BACT</name>
<dbReference type="RefSeq" id="WP_205721376.1">
    <property type="nucleotide sequence ID" value="NZ_CP070608.1"/>
</dbReference>
<protein>
    <submittedName>
        <fullName evidence="1">SGNH/GDSL hydrolase family protein</fullName>
    </submittedName>
</protein>
<proteinExistence type="predicted"/>
<dbReference type="EMBL" id="CP070608">
    <property type="protein sequence ID" value="QSE96862.1"/>
    <property type="molecule type" value="Genomic_DNA"/>
</dbReference>
<dbReference type="InterPro" id="IPR001087">
    <property type="entry name" value="GDSL"/>
</dbReference>
<organism evidence="1 2">
    <name type="scientific">Fulvivirga lutea</name>
    <dbReference type="NCBI Taxonomy" id="2810512"/>
    <lineage>
        <taxon>Bacteria</taxon>
        <taxon>Pseudomonadati</taxon>
        <taxon>Bacteroidota</taxon>
        <taxon>Cytophagia</taxon>
        <taxon>Cytophagales</taxon>
        <taxon>Fulvivirgaceae</taxon>
        <taxon>Fulvivirga</taxon>
    </lineage>
</organism>
<accession>A0A974WGP0</accession>
<dbReference type="SUPFAM" id="SSF52266">
    <property type="entry name" value="SGNH hydrolase"/>
    <property type="match status" value="2"/>
</dbReference>
<evidence type="ECO:0000313" key="1">
    <source>
        <dbReference type="EMBL" id="QSE96862.1"/>
    </source>
</evidence>
<evidence type="ECO:0000313" key="2">
    <source>
        <dbReference type="Proteomes" id="UP000662783"/>
    </source>
</evidence>
<dbReference type="KEGG" id="fuv:JR347_14855"/>
<dbReference type="Pfam" id="PF00657">
    <property type="entry name" value="Lipase_GDSL"/>
    <property type="match status" value="1"/>
</dbReference>
<dbReference type="PROSITE" id="PS51257">
    <property type="entry name" value="PROKAR_LIPOPROTEIN"/>
    <property type="match status" value="1"/>
</dbReference>
<dbReference type="InterPro" id="IPR036514">
    <property type="entry name" value="SGNH_hydro_sf"/>
</dbReference>
<dbReference type="Proteomes" id="UP000662783">
    <property type="component" value="Chromosome"/>
</dbReference>
<gene>
    <name evidence="1" type="ORF">JR347_14855</name>
</gene>
<dbReference type="AlphaFoldDB" id="A0A974WGP0"/>
<dbReference type="Gene3D" id="3.40.50.1110">
    <property type="entry name" value="SGNH hydrolase"/>
    <property type="match status" value="2"/>
</dbReference>
<keyword evidence="1" id="KW-0378">Hydrolase</keyword>